<dbReference type="Gene3D" id="1.10.150.130">
    <property type="match status" value="1"/>
</dbReference>
<dbReference type="SUPFAM" id="SSF56349">
    <property type="entry name" value="DNA breaking-rejoining enzymes"/>
    <property type="match status" value="1"/>
</dbReference>
<dbReference type="InterPro" id="IPR002104">
    <property type="entry name" value="Integrase_catalytic"/>
</dbReference>
<dbReference type="GO" id="GO:0003677">
    <property type="term" value="F:DNA binding"/>
    <property type="evidence" value="ECO:0007669"/>
    <property type="project" value="UniProtKB-KW"/>
</dbReference>
<evidence type="ECO:0000259" key="3">
    <source>
        <dbReference type="PROSITE" id="PS51898"/>
    </source>
</evidence>
<dbReference type="InterPro" id="IPR011010">
    <property type="entry name" value="DNA_brk_join_enz"/>
</dbReference>
<dbReference type="PANTHER" id="PTHR30349:SF87">
    <property type="entry name" value="TRANSPOSASE A"/>
    <property type="match status" value="1"/>
</dbReference>
<dbReference type="InterPro" id="IPR013762">
    <property type="entry name" value="Integrase-like_cat_sf"/>
</dbReference>
<dbReference type="AlphaFoldDB" id="A0A0W8EAI5"/>
<dbReference type="InterPro" id="IPR044068">
    <property type="entry name" value="CB"/>
</dbReference>
<organism evidence="5">
    <name type="scientific">hydrocarbon metagenome</name>
    <dbReference type="NCBI Taxonomy" id="938273"/>
    <lineage>
        <taxon>unclassified sequences</taxon>
        <taxon>metagenomes</taxon>
        <taxon>ecological metagenomes</taxon>
    </lineage>
</organism>
<dbReference type="InterPro" id="IPR010998">
    <property type="entry name" value="Integrase_recombinase_N"/>
</dbReference>
<evidence type="ECO:0000256" key="1">
    <source>
        <dbReference type="ARBA" id="ARBA00023125"/>
    </source>
</evidence>
<dbReference type="InterPro" id="IPR050090">
    <property type="entry name" value="Tyrosine_recombinase_XerCD"/>
</dbReference>
<name>A0A0W8EAI5_9ZZZZ</name>
<evidence type="ECO:0000256" key="2">
    <source>
        <dbReference type="ARBA" id="ARBA00023172"/>
    </source>
</evidence>
<dbReference type="Gene3D" id="1.10.443.10">
    <property type="entry name" value="Intergrase catalytic core"/>
    <property type="match status" value="1"/>
</dbReference>
<gene>
    <name evidence="5" type="ORF">ASZ90_016901</name>
</gene>
<evidence type="ECO:0000259" key="4">
    <source>
        <dbReference type="PROSITE" id="PS51900"/>
    </source>
</evidence>
<proteinExistence type="predicted"/>
<sequence length="387" mass="43480">MVKALSDVLNDAVNKSSLSRAEADLILEFFTEIQALKGISDSTVRSRGHDLIRAAAFLHEAGGTYDNFSAAQILRAISGIRKAGTFTLNTYRQMIATLKRFSLWMIEEKAADIDQKKIRKIKYPKMDYKAKKRDDLLTKDEFERVIAACHNSRDRALLALLYDASCRPVEVVNLKWRDLVADEHGLSLTTSEKTGIERHIRLTYSVPYLTAWEMDRGKHGPDDAVFVTRDRRGVRPITHATLNFLCRALRDSTGIEKLKPSIFRPSKITHDVEDGLDRSYIMVKNWGSLSTKMIDVYAKPGDEYVDRVALEHAGIKHEVKRGPKGKRLAPLQCPECGTLNRSGALYCDTCRAGLTEDSTARLGSIADVLKRMAKEDPEGLVEALKKL</sequence>
<dbReference type="PANTHER" id="PTHR30349">
    <property type="entry name" value="PHAGE INTEGRASE-RELATED"/>
    <property type="match status" value="1"/>
</dbReference>
<dbReference type="GO" id="GO:0015074">
    <property type="term" value="P:DNA integration"/>
    <property type="evidence" value="ECO:0007669"/>
    <property type="project" value="InterPro"/>
</dbReference>
<dbReference type="PROSITE" id="PS51898">
    <property type="entry name" value="TYR_RECOMBINASE"/>
    <property type="match status" value="1"/>
</dbReference>
<comment type="caution">
    <text evidence="5">The sequence shown here is derived from an EMBL/GenBank/DDBJ whole genome shotgun (WGS) entry which is preliminary data.</text>
</comment>
<dbReference type="Pfam" id="PF00589">
    <property type="entry name" value="Phage_integrase"/>
    <property type="match status" value="1"/>
</dbReference>
<dbReference type="GO" id="GO:0006310">
    <property type="term" value="P:DNA recombination"/>
    <property type="evidence" value="ECO:0007669"/>
    <property type="project" value="UniProtKB-KW"/>
</dbReference>
<feature type="domain" description="Core-binding (CB)" evidence="4">
    <location>
        <begin position="20"/>
        <end position="106"/>
    </location>
</feature>
<accession>A0A0W8EAI5</accession>
<reference evidence="5" key="1">
    <citation type="journal article" date="2015" name="Proc. Natl. Acad. Sci. U.S.A.">
        <title>Networks of energetic and metabolic interactions define dynamics in microbial communities.</title>
        <authorList>
            <person name="Embree M."/>
            <person name="Liu J.K."/>
            <person name="Al-Bassam M.M."/>
            <person name="Zengler K."/>
        </authorList>
    </citation>
    <scope>NUCLEOTIDE SEQUENCE</scope>
</reference>
<protein>
    <submittedName>
        <fullName evidence="5">Integrase</fullName>
    </submittedName>
</protein>
<keyword evidence="2" id="KW-0233">DNA recombination</keyword>
<feature type="domain" description="Tyr recombinase" evidence="3">
    <location>
        <begin position="132"/>
        <end position="310"/>
    </location>
</feature>
<evidence type="ECO:0000313" key="5">
    <source>
        <dbReference type="EMBL" id="KUG05668.1"/>
    </source>
</evidence>
<dbReference type="PROSITE" id="PS51900">
    <property type="entry name" value="CB"/>
    <property type="match status" value="1"/>
</dbReference>
<keyword evidence="1" id="KW-0238">DNA-binding</keyword>
<dbReference type="EMBL" id="LNQE01001785">
    <property type="protein sequence ID" value="KUG05668.1"/>
    <property type="molecule type" value="Genomic_DNA"/>
</dbReference>